<evidence type="ECO:0000256" key="1">
    <source>
        <dbReference type="ARBA" id="ARBA00004651"/>
    </source>
</evidence>
<keyword evidence="2" id="KW-1003">Cell membrane</keyword>
<reference evidence="8" key="1">
    <citation type="journal article" date="2020" name="Fungal Divers.">
        <title>Resolving the Mortierellaceae phylogeny through synthesis of multi-gene phylogenetics and phylogenomics.</title>
        <authorList>
            <person name="Vandepol N."/>
            <person name="Liber J."/>
            <person name="Desiro A."/>
            <person name="Na H."/>
            <person name="Kennedy M."/>
            <person name="Barry K."/>
            <person name="Grigoriev I.V."/>
            <person name="Miller A.N."/>
            <person name="O'Donnell K."/>
            <person name="Stajich J.E."/>
            <person name="Bonito G."/>
        </authorList>
    </citation>
    <scope>NUCLEOTIDE SEQUENCE</scope>
    <source>
        <strain evidence="8">BC1065</strain>
    </source>
</reference>
<evidence type="ECO:0000256" key="5">
    <source>
        <dbReference type="ARBA" id="ARBA00023136"/>
    </source>
</evidence>
<organism evidence="8 9">
    <name type="scientific">Actinomortierella ambigua</name>
    <dbReference type="NCBI Taxonomy" id="1343610"/>
    <lineage>
        <taxon>Eukaryota</taxon>
        <taxon>Fungi</taxon>
        <taxon>Fungi incertae sedis</taxon>
        <taxon>Mucoromycota</taxon>
        <taxon>Mortierellomycotina</taxon>
        <taxon>Mortierellomycetes</taxon>
        <taxon>Mortierellales</taxon>
        <taxon>Mortierellaceae</taxon>
        <taxon>Actinomortierella</taxon>
    </lineage>
</organism>
<proteinExistence type="predicted"/>
<keyword evidence="9" id="KW-1185">Reference proteome</keyword>
<name>A0A9P6PTA4_9FUNG</name>
<dbReference type="AlphaFoldDB" id="A0A9P6PTA4"/>
<evidence type="ECO:0000313" key="9">
    <source>
        <dbReference type="Proteomes" id="UP000807716"/>
    </source>
</evidence>
<protein>
    <recommendedName>
        <fullName evidence="7">Cardiolipin synthase N-terminal domain-containing protein</fullName>
    </recommendedName>
</protein>
<sequence>MAPIAPTIDPSALYSGSLLSLVILILDLICIVEILQSSRPATNKLLWCLVIFLMPVVGIILYFLLADRERRRMRYVSIP</sequence>
<dbReference type="Proteomes" id="UP000807716">
    <property type="component" value="Unassembled WGS sequence"/>
</dbReference>
<comment type="caution">
    <text evidence="8">The sequence shown here is derived from an EMBL/GenBank/DDBJ whole genome shotgun (WGS) entry which is preliminary data.</text>
</comment>
<evidence type="ECO:0000259" key="7">
    <source>
        <dbReference type="Pfam" id="PF13396"/>
    </source>
</evidence>
<accession>A0A9P6PTA4</accession>
<keyword evidence="5 6" id="KW-0472">Membrane</keyword>
<dbReference type="GO" id="GO:0005886">
    <property type="term" value="C:plasma membrane"/>
    <property type="evidence" value="ECO:0007669"/>
    <property type="project" value="UniProtKB-SubCell"/>
</dbReference>
<evidence type="ECO:0000256" key="4">
    <source>
        <dbReference type="ARBA" id="ARBA00022989"/>
    </source>
</evidence>
<dbReference type="Pfam" id="PF13396">
    <property type="entry name" value="PLDc_N"/>
    <property type="match status" value="1"/>
</dbReference>
<evidence type="ECO:0000313" key="8">
    <source>
        <dbReference type="EMBL" id="KAG0252524.1"/>
    </source>
</evidence>
<evidence type="ECO:0000256" key="6">
    <source>
        <dbReference type="SAM" id="Phobius"/>
    </source>
</evidence>
<dbReference type="OrthoDB" id="5193244at2759"/>
<gene>
    <name evidence="8" type="ORF">DFQ27_008016</name>
</gene>
<feature type="transmembrane region" description="Helical" evidence="6">
    <location>
        <begin position="12"/>
        <end position="38"/>
    </location>
</feature>
<feature type="domain" description="Cardiolipin synthase N-terminal" evidence="7">
    <location>
        <begin position="25"/>
        <end position="65"/>
    </location>
</feature>
<feature type="transmembrane region" description="Helical" evidence="6">
    <location>
        <begin position="44"/>
        <end position="65"/>
    </location>
</feature>
<evidence type="ECO:0000256" key="3">
    <source>
        <dbReference type="ARBA" id="ARBA00022692"/>
    </source>
</evidence>
<comment type="subcellular location">
    <subcellularLocation>
        <location evidence="1">Cell membrane</location>
        <topology evidence="1">Multi-pass membrane protein</topology>
    </subcellularLocation>
</comment>
<keyword evidence="3 6" id="KW-0812">Transmembrane</keyword>
<dbReference type="EMBL" id="JAAAJB010000655">
    <property type="protein sequence ID" value="KAG0252524.1"/>
    <property type="molecule type" value="Genomic_DNA"/>
</dbReference>
<keyword evidence="4 6" id="KW-1133">Transmembrane helix</keyword>
<dbReference type="InterPro" id="IPR027379">
    <property type="entry name" value="CLS_N"/>
</dbReference>
<evidence type="ECO:0000256" key="2">
    <source>
        <dbReference type="ARBA" id="ARBA00022475"/>
    </source>
</evidence>